<protein>
    <submittedName>
        <fullName evidence="1">Uncharacterized protein</fullName>
    </submittedName>
</protein>
<name>H2YYK4_CIOSA</name>
<dbReference type="AlphaFoldDB" id="H2YYK4"/>
<reference evidence="2" key="1">
    <citation type="submission" date="2003-08" db="EMBL/GenBank/DDBJ databases">
        <authorList>
            <person name="Birren B."/>
            <person name="Nusbaum C."/>
            <person name="Abebe A."/>
            <person name="Abouelleil A."/>
            <person name="Adekoya E."/>
            <person name="Ait-zahra M."/>
            <person name="Allen N."/>
            <person name="Allen T."/>
            <person name="An P."/>
            <person name="Anderson M."/>
            <person name="Anderson S."/>
            <person name="Arachchi H."/>
            <person name="Armbruster J."/>
            <person name="Bachantsang P."/>
            <person name="Baldwin J."/>
            <person name="Barry A."/>
            <person name="Bayul T."/>
            <person name="Blitshsteyn B."/>
            <person name="Bloom T."/>
            <person name="Blye J."/>
            <person name="Boguslavskiy L."/>
            <person name="Borowsky M."/>
            <person name="Boukhgalter B."/>
            <person name="Brunache A."/>
            <person name="Butler J."/>
            <person name="Calixte N."/>
            <person name="Calvo S."/>
            <person name="Camarata J."/>
            <person name="Campo K."/>
            <person name="Chang J."/>
            <person name="Cheshatsang Y."/>
            <person name="Citroen M."/>
            <person name="Collymore A."/>
            <person name="Considine T."/>
            <person name="Cook A."/>
            <person name="Cooke P."/>
            <person name="Corum B."/>
            <person name="Cuomo C."/>
            <person name="David R."/>
            <person name="Dawoe T."/>
            <person name="Degray S."/>
            <person name="Dodge S."/>
            <person name="Dooley K."/>
            <person name="Dorje P."/>
            <person name="Dorjee K."/>
            <person name="Dorris L."/>
            <person name="Duffey N."/>
            <person name="Dupes A."/>
            <person name="Elkins T."/>
            <person name="Engels R."/>
            <person name="Erickson J."/>
            <person name="Farina A."/>
            <person name="Faro S."/>
            <person name="Ferreira P."/>
            <person name="Fischer H."/>
            <person name="Fitzgerald M."/>
            <person name="Foley K."/>
            <person name="Gage D."/>
            <person name="Galagan J."/>
            <person name="Gearin G."/>
            <person name="Gnerre S."/>
            <person name="Gnirke A."/>
            <person name="Goyette A."/>
            <person name="Graham J."/>
            <person name="Grandbois E."/>
            <person name="Gyaltsen K."/>
            <person name="Hafez N."/>
            <person name="Hagopian D."/>
            <person name="Hagos B."/>
            <person name="Hall J."/>
            <person name="Hatcher B."/>
            <person name="Heller A."/>
            <person name="Higgins H."/>
            <person name="Honan T."/>
            <person name="Horn A."/>
            <person name="Houde N."/>
            <person name="Hughes L."/>
            <person name="Hulme W."/>
            <person name="Husby E."/>
            <person name="Iliev I."/>
            <person name="Jaffe D."/>
            <person name="Jones C."/>
            <person name="Kamal M."/>
            <person name="Kamat A."/>
            <person name="Kamvysselis M."/>
            <person name="Karlsson E."/>
            <person name="Kells C."/>
            <person name="Kieu A."/>
            <person name="Kisner P."/>
            <person name="Kodira C."/>
            <person name="Kulbokas E."/>
            <person name="Labutti K."/>
            <person name="Lama D."/>
            <person name="Landers T."/>
            <person name="Leger J."/>
            <person name="Levine S."/>
            <person name="Lewis D."/>
            <person name="Lewis T."/>
            <person name="Lindblad-toh K."/>
            <person name="Liu X."/>
            <person name="Lokyitsang T."/>
            <person name="Lokyitsang Y."/>
            <person name="Lucien O."/>
            <person name="Lui A."/>
            <person name="Ma L.J."/>
            <person name="Mabbitt R."/>
            <person name="Macdonald J."/>
            <person name="Maclean C."/>
            <person name="Major J."/>
            <person name="Manning J."/>
            <person name="Marabella R."/>
            <person name="Maru K."/>
            <person name="Matthews C."/>
            <person name="Mauceli E."/>
            <person name="Mccarthy M."/>
            <person name="Mcdonough S."/>
            <person name="Mcghee T."/>
            <person name="Meldrim J."/>
            <person name="Meneus L."/>
            <person name="Mesirov J."/>
            <person name="Mihalev A."/>
            <person name="Mihova T."/>
            <person name="Mikkelsen T."/>
            <person name="Mlenga V."/>
            <person name="Moru K."/>
            <person name="Mozes J."/>
            <person name="Mulrain L."/>
            <person name="Munson G."/>
            <person name="Naylor J."/>
            <person name="Newes C."/>
            <person name="Nguyen C."/>
            <person name="Nguyen N."/>
            <person name="Nguyen T."/>
            <person name="Nicol R."/>
            <person name="Nielsen C."/>
            <person name="Nizzari M."/>
            <person name="Norbu C."/>
            <person name="Norbu N."/>
            <person name="O'donnell P."/>
            <person name="Okoawo O."/>
            <person name="O'leary S."/>
            <person name="Omotosho B."/>
            <person name="O'neill K."/>
            <person name="Osman S."/>
            <person name="Parker S."/>
            <person name="Perrin D."/>
            <person name="Phunkhang P."/>
            <person name="Piqani B."/>
            <person name="Purcell S."/>
            <person name="Rachupka T."/>
            <person name="Ramasamy U."/>
            <person name="Rameau R."/>
            <person name="Ray V."/>
            <person name="Raymond C."/>
            <person name="Retta R."/>
            <person name="Richardson S."/>
            <person name="Rise C."/>
            <person name="Rodriguez J."/>
            <person name="Rogers J."/>
            <person name="Rogov P."/>
            <person name="Rutman M."/>
            <person name="Schupbach R."/>
            <person name="Seaman C."/>
            <person name="Settipalli S."/>
            <person name="Sharpe T."/>
            <person name="Sheridan J."/>
            <person name="Sherpa N."/>
            <person name="Shi J."/>
            <person name="Smirnov S."/>
            <person name="Smith C."/>
            <person name="Sougnez C."/>
            <person name="Spencer B."/>
            <person name="Stalker J."/>
            <person name="Stange-thomann N."/>
            <person name="Stavropoulos S."/>
            <person name="Stetson K."/>
            <person name="Stone C."/>
            <person name="Stone S."/>
            <person name="Stubbs M."/>
            <person name="Talamas J."/>
            <person name="Tchuinga P."/>
            <person name="Tenzing P."/>
            <person name="Tesfaye S."/>
            <person name="Theodore J."/>
            <person name="Thoulutsang Y."/>
            <person name="Topham K."/>
            <person name="Towey S."/>
            <person name="Tsamla T."/>
            <person name="Tsomo N."/>
            <person name="Vallee D."/>
            <person name="Vassiliev H."/>
            <person name="Venkataraman V."/>
            <person name="Vinson J."/>
            <person name="Vo A."/>
            <person name="Wade C."/>
            <person name="Wang S."/>
            <person name="Wangchuk T."/>
            <person name="Wangdi T."/>
            <person name="Whittaker C."/>
            <person name="Wilkinson J."/>
            <person name="Wu Y."/>
            <person name="Wyman D."/>
            <person name="Yadav S."/>
            <person name="Yang S."/>
            <person name="Yang X."/>
            <person name="Yeager S."/>
            <person name="Yee E."/>
            <person name="Young G."/>
            <person name="Zainoun J."/>
            <person name="Zembeck L."/>
            <person name="Zimmer A."/>
            <person name="Zody M."/>
            <person name="Lander E."/>
        </authorList>
    </citation>
    <scope>NUCLEOTIDE SEQUENCE [LARGE SCALE GENOMIC DNA]</scope>
</reference>
<accession>H2YYK4</accession>
<reference evidence="1" key="3">
    <citation type="submission" date="2025-09" db="UniProtKB">
        <authorList>
            <consortium name="Ensembl"/>
        </authorList>
    </citation>
    <scope>IDENTIFICATION</scope>
</reference>
<keyword evidence="2" id="KW-1185">Reference proteome</keyword>
<organism evidence="1 2">
    <name type="scientific">Ciona savignyi</name>
    <name type="common">Pacific transparent sea squirt</name>
    <dbReference type="NCBI Taxonomy" id="51511"/>
    <lineage>
        <taxon>Eukaryota</taxon>
        <taxon>Metazoa</taxon>
        <taxon>Chordata</taxon>
        <taxon>Tunicata</taxon>
        <taxon>Ascidiacea</taxon>
        <taxon>Phlebobranchia</taxon>
        <taxon>Cionidae</taxon>
        <taxon>Ciona</taxon>
    </lineage>
</organism>
<dbReference type="HOGENOM" id="CLU_2222285_0_0_1"/>
<reference evidence="1" key="2">
    <citation type="submission" date="2025-08" db="UniProtKB">
        <authorList>
            <consortium name="Ensembl"/>
        </authorList>
    </citation>
    <scope>IDENTIFICATION</scope>
</reference>
<evidence type="ECO:0000313" key="1">
    <source>
        <dbReference type="Ensembl" id="ENSCSAVP00000010415.1"/>
    </source>
</evidence>
<dbReference type="Ensembl" id="ENSCSAVT00000010541.1">
    <property type="protein sequence ID" value="ENSCSAVP00000010415.1"/>
    <property type="gene ID" value="ENSCSAVG00000006138.1"/>
</dbReference>
<sequence length="106" mass="11733">MVSFIAYFASVGSLPCVNSCVFFKVVRLVEGSLTNVALVWFFSGVRSSVNRVRSHVLEFPFTNVALKVGLLGCFGTCNWRCTCHWCGTCHWFGTCHGFGTGLWHSS</sequence>
<evidence type="ECO:0000313" key="2">
    <source>
        <dbReference type="Proteomes" id="UP000007875"/>
    </source>
</evidence>
<dbReference type="InParanoid" id="H2YYK4"/>
<proteinExistence type="predicted"/>
<dbReference type="Proteomes" id="UP000007875">
    <property type="component" value="Unassembled WGS sequence"/>
</dbReference>